<gene>
    <name evidence="2" type="ORF">MUK42_16137</name>
</gene>
<evidence type="ECO:0000256" key="1">
    <source>
        <dbReference type="SAM" id="MobiDB-lite"/>
    </source>
</evidence>
<dbReference type="Proteomes" id="UP001055439">
    <property type="component" value="Chromosome 8"/>
</dbReference>
<dbReference type="AlphaFoldDB" id="A0A9E7HMG8"/>
<name>A0A9E7HMG8_9LILI</name>
<dbReference type="OrthoDB" id="639110at2759"/>
<feature type="non-terminal residue" evidence="2">
    <location>
        <position position="141"/>
    </location>
</feature>
<feature type="compositionally biased region" description="Low complexity" evidence="1">
    <location>
        <begin position="88"/>
        <end position="106"/>
    </location>
</feature>
<accession>A0A9E7HMG8</accession>
<reference evidence="2" key="1">
    <citation type="submission" date="2022-05" db="EMBL/GenBank/DDBJ databases">
        <title>The Musa troglodytarum L. genome provides insights into the mechanism of non-climacteric behaviour and enrichment of carotenoids.</title>
        <authorList>
            <person name="Wang J."/>
        </authorList>
    </citation>
    <scope>NUCLEOTIDE SEQUENCE</scope>
    <source>
        <tissue evidence="2">Leaf</tissue>
    </source>
</reference>
<organism evidence="2 3">
    <name type="scientific">Musa troglodytarum</name>
    <name type="common">fe'i banana</name>
    <dbReference type="NCBI Taxonomy" id="320322"/>
    <lineage>
        <taxon>Eukaryota</taxon>
        <taxon>Viridiplantae</taxon>
        <taxon>Streptophyta</taxon>
        <taxon>Embryophyta</taxon>
        <taxon>Tracheophyta</taxon>
        <taxon>Spermatophyta</taxon>
        <taxon>Magnoliopsida</taxon>
        <taxon>Liliopsida</taxon>
        <taxon>Zingiberales</taxon>
        <taxon>Musaceae</taxon>
        <taxon>Musa</taxon>
    </lineage>
</organism>
<evidence type="ECO:0000313" key="2">
    <source>
        <dbReference type="EMBL" id="URE32829.1"/>
    </source>
</evidence>
<protein>
    <submittedName>
        <fullName evidence="2">PP2Cc</fullName>
    </submittedName>
</protein>
<evidence type="ECO:0000313" key="3">
    <source>
        <dbReference type="Proteomes" id="UP001055439"/>
    </source>
</evidence>
<dbReference type="EMBL" id="CP097510">
    <property type="protein sequence ID" value="URE32829.1"/>
    <property type="molecule type" value="Genomic_DNA"/>
</dbReference>
<sequence>MAEAEAEAEDARREAALACTPLFQPNFRPSKATQAQLDKLKVTILFSSSFWSSSRRRFLGSFARIAPTPMGGSSQRRGKICEEHTDVKNSTNSSASSADGSSSVSTLEQSVRVCPLSSSHVVDPEQHPDILSSKIFVHSEK</sequence>
<proteinExistence type="predicted"/>
<feature type="region of interest" description="Disordered" evidence="1">
    <location>
        <begin position="65"/>
        <end position="106"/>
    </location>
</feature>
<keyword evidence="3" id="KW-1185">Reference proteome</keyword>